<evidence type="ECO:0000313" key="5">
    <source>
        <dbReference type="Proteomes" id="UP000332933"/>
    </source>
</evidence>
<evidence type="ECO:0000313" key="3">
    <source>
        <dbReference type="EMBL" id="KAF0694184.1"/>
    </source>
</evidence>
<keyword evidence="2" id="KW-1133">Transmembrane helix</keyword>
<protein>
    <submittedName>
        <fullName evidence="4">Aste57867_14921 protein</fullName>
    </submittedName>
</protein>
<keyword evidence="2" id="KW-0812">Transmembrane</keyword>
<reference evidence="4 5" key="1">
    <citation type="submission" date="2019-03" db="EMBL/GenBank/DDBJ databases">
        <authorList>
            <person name="Gaulin E."/>
            <person name="Dumas B."/>
        </authorList>
    </citation>
    <scope>NUCLEOTIDE SEQUENCE [LARGE SCALE GENOMIC DNA]</scope>
    <source>
        <strain evidence="4">CBS 568.67</strain>
    </source>
</reference>
<evidence type="ECO:0000313" key="4">
    <source>
        <dbReference type="EMBL" id="VFT91736.1"/>
    </source>
</evidence>
<feature type="transmembrane region" description="Helical" evidence="2">
    <location>
        <begin position="667"/>
        <end position="688"/>
    </location>
</feature>
<feature type="compositionally biased region" description="Polar residues" evidence="1">
    <location>
        <begin position="7"/>
        <end position="21"/>
    </location>
</feature>
<accession>A0A485L2H0</accession>
<feature type="region of interest" description="Disordered" evidence="1">
    <location>
        <begin position="231"/>
        <end position="314"/>
    </location>
</feature>
<reference evidence="3" key="2">
    <citation type="submission" date="2019-06" db="EMBL/GenBank/DDBJ databases">
        <title>Genomics analysis of Aphanomyces spp. identifies a new class of oomycete effector associated with host adaptation.</title>
        <authorList>
            <person name="Gaulin E."/>
        </authorList>
    </citation>
    <scope>NUCLEOTIDE SEQUENCE</scope>
    <source>
        <strain evidence="3">CBS 578.67</strain>
    </source>
</reference>
<dbReference type="AlphaFoldDB" id="A0A485L2H0"/>
<organism evidence="4 5">
    <name type="scientific">Aphanomyces stellatus</name>
    <dbReference type="NCBI Taxonomy" id="120398"/>
    <lineage>
        <taxon>Eukaryota</taxon>
        <taxon>Sar</taxon>
        <taxon>Stramenopiles</taxon>
        <taxon>Oomycota</taxon>
        <taxon>Saprolegniomycetes</taxon>
        <taxon>Saprolegniales</taxon>
        <taxon>Verrucalvaceae</taxon>
        <taxon>Aphanomyces</taxon>
    </lineage>
</organism>
<evidence type="ECO:0000256" key="2">
    <source>
        <dbReference type="SAM" id="Phobius"/>
    </source>
</evidence>
<keyword evidence="5" id="KW-1185">Reference proteome</keyword>
<sequence length="720" mass="79179">MELPSDSAASMEQSQRQTGPPATTDKGATAALHARTRSAAMSLGAAEMDRKARLLTWRAEKDVKTSPQKHAGSEHGQLDRLTKRQQDMQPATYKNNLDAFKDLVQARQEARQDISELQRYSRASKIPLRANSSLKRPLRRRPTQESNADAEWPLAGSLDPAIPTTHRTVLQGAFLPPPTTDLKESGSSCQFDNNDTSSQEGHSSDIWHGGSDAATFASGGSPLCFAAEDFANPKSPLSPEDDELGASDKGENMYVHDAPNNQDVDQPEDASDGPANYDQDNQQELTNDPRTNSNDPFESPPTTPRQQSPISSRYSPSHAVFLFRPMPWTPEINSSAPFRRSSRRMPFGDDIVEHMEPSGNGSPTIPVVQLLPNHNTADASPRDARPCWRRVVPQVASIVALCTVGLACVQSRKTSLEFQLATLRGPLEHLESSLNHMVVQISLLHQHAHLVTETVRWHLQDLGLGLDAEKRLLQDARNALVIEQWSHAIALRDIQETLASPANEQNRSINAIDHAMRDMGISDVVSWKMAFQNDVAMLASLQSQLSALKTEAMQMDTCIMPDVWRQWTESNSFVVATPPNAMEEPKVPPRPFKSLLIVAAFMVIGFAACLLWIIYTPETSLLPKALHVAFERAQAAYDTLLYPDVTEVETSLTATGILLWLLGLPEMVVSGLAFVVTGLLSTATYFFYQGGQRLSSFVGILSDGDVDDVVFYSAPTTTLN</sequence>
<feature type="compositionally biased region" description="Basic and acidic residues" evidence="1">
    <location>
        <begin position="71"/>
        <end position="86"/>
    </location>
</feature>
<dbReference type="EMBL" id="VJMH01005593">
    <property type="protein sequence ID" value="KAF0694184.1"/>
    <property type="molecule type" value="Genomic_DNA"/>
</dbReference>
<dbReference type="EMBL" id="CAADRA010005614">
    <property type="protein sequence ID" value="VFT91736.1"/>
    <property type="molecule type" value="Genomic_DNA"/>
</dbReference>
<name>A0A485L2H0_9STRA</name>
<keyword evidence="2" id="KW-0472">Membrane</keyword>
<feature type="region of interest" description="Disordered" evidence="1">
    <location>
        <begin position="171"/>
        <end position="210"/>
    </location>
</feature>
<feature type="compositionally biased region" description="Polar residues" evidence="1">
    <location>
        <begin position="185"/>
        <end position="201"/>
    </location>
</feature>
<dbReference type="Proteomes" id="UP000332933">
    <property type="component" value="Unassembled WGS sequence"/>
</dbReference>
<feature type="compositionally biased region" description="Polar residues" evidence="1">
    <location>
        <begin position="304"/>
        <end position="314"/>
    </location>
</feature>
<proteinExistence type="predicted"/>
<gene>
    <name evidence="4" type="primary">Aste57867_14921</name>
    <name evidence="3" type="ORF">As57867_014865</name>
    <name evidence="4" type="ORF">ASTE57867_14921</name>
</gene>
<feature type="compositionally biased region" description="Polar residues" evidence="1">
    <location>
        <begin position="278"/>
        <end position="296"/>
    </location>
</feature>
<feature type="region of interest" description="Disordered" evidence="1">
    <location>
        <begin position="58"/>
        <end position="86"/>
    </location>
</feature>
<evidence type="ECO:0000256" key="1">
    <source>
        <dbReference type="SAM" id="MobiDB-lite"/>
    </source>
</evidence>
<feature type="region of interest" description="Disordered" evidence="1">
    <location>
        <begin position="1"/>
        <end position="45"/>
    </location>
</feature>
<feature type="region of interest" description="Disordered" evidence="1">
    <location>
        <begin position="131"/>
        <end position="159"/>
    </location>
</feature>
<feature type="transmembrane region" description="Helical" evidence="2">
    <location>
        <begin position="595"/>
        <end position="615"/>
    </location>
</feature>